<dbReference type="InterPro" id="IPR011042">
    <property type="entry name" value="6-blade_b-propeller_TolB-like"/>
</dbReference>
<evidence type="ECO:0000313" key="1">
    <source>
        <dbReference type="EMBL" id="NYD40852.1"/>
    </source>
</evidence>
<name>A0A7Y9J9Q3_9ACTN</name>
<dbReference type="NCBIfam" id="NF033206">
    <property type="entry name" value="ScyE_fam"/>
    <property type="match status" value="1"/>
</dbReference>
<protein>
    <recommendedName>
        <fullName evidence="3">ScyD/ScyE family protein</fullName>
    </recommendedName>
</protein>
<gene>
    <name evidence="1" type="ORF">BJZ21_000935</name>
</gene>
<proteinExistence type="predicted"/>
<reference evidence="1 2" key="1">
    <citation type="submission" date="2020-07" db="EMBL/GenBank/DDBJ databases">
        <title>Sequencing the genomes of 1000 actinobacteria strains.</title>
        <authorList>
            <person name="Klenk H.-P."/>
        </authorList>
    </citation>
    <scope>NUCLEOTIDE SEQUENCE [LARGE SCALE GENOMIC DNA]</scope>
    <source>
        <strain evidence="1 2">DSM 21350</strain>
    </source>
</reference>
<dbReference type="AlphaFoldDB" id="A0A7Y9J9Q3"/>
<evidence type="ECO:0008006" key="3">
    <source>
        <dbReference type="Google" id="ProtNLM"/>
    </source>
</evidence>
<dbReference type="Proteomes" id="UP000535511">
    <property type="component" value="Unassembled WGS sequence"/>
</dbReference>
<organism evidence="1 2">
    <name type="scientific">Nocardioides panaciterrulae</name>
    <dbReference type="NCBI Taxonomy" id="661492"/>
    <lineage>
        <taxon>Bacteria</taxon>
        <taxon>Bacillati</taxon>
        <taxon>Actinomycetota</taxon>
        <taxon>Actinomycetes</taxon>
        <taxon>Propionibacteriales</taxon>
        <taxon>Nocardioidaceae</taxon>
        <taxon>Nocardioides</taxon>
    </lineage>
</organism>
<keyword evidence="2" id="KW-1185">Reference proteome</keyword>
<dbReference type="SUPFAM" id="SSF63825">
    <property type="entry name" value="YWTD domain"/>
    <property type="match status" value="1"/>
</dbReference>
<accession>A0A7Y9J9Q3</accession>
<evidence type="ECO:0000313" key="2">
    <source>
        <dbReference type="Proteomes" id="UP000535511"/>
    </source>
</evidence>
<dbReference type="InterPro" id="IPR048031">
    <property type="entry name" value="ScyD/ScyE-like"/>
</dbReference>
<dbReference type="EMBL" id="JACCBG010000001">
    <property type="protein sequence ID" value="NYD40852.1"/>
    <property type="molecule type" value="Genomic_DNA"/>
</dbReference>
<sequence length="350" mass="36112">MASLAAAGVGATTGSASGEVAARGVLARGLVSPLTAGVADNGTAYVSENFAGLLVKIRPGHKPRPVFQAKKGVEVGGVTVDPGTVTFSLTFGSGQEAPVKRSLVMHLSHGKATRFANTGAFERNNNPDAGVTYGFRHLNKRCLAKVPKRVPARYSGIVDSHPYSTATTGGTTYVGDAAGNDILRVNGNGHIRLVSVLPPVPLRVTKHRAKANGMPACAVGHRYWFEPVPTDVEVAPSGGLVVTTLTGATEAPGFGGQSRVYRVDPATGRASLVTRGLAGAVGLAITTGGDYLVSQLFGNELSRVDASTGGVSHVRNVSQPAAVERVGGKVYVTSRVLAKKPMGRLLRFPG</sequence>
<dbReference type="RefSeq" id="WP_179662681.1">
    <property type="nucleotide sequence ID" value="NZ_JACCBG010000001.1"/>
</dbReference>
<dbReference type="Gene3D" id="2.120.10.30">
    <property type="entry name" value="TolB, C-terminal domain"/>
    <property type="match status" value="1"/>
</dbReference>
<comment type="caution">
    <text evidence="1">The sequence shown here is derived from an EMBL/GenBank/DDBJ whole genome shotgun (WGS) entry which is preliminary data.</text>
</comment>